<evidence type="ECO:0000256" key="1">
    <source>
        <dbReference type="SAM" id="MobiDB-lite"/>
    </source>
</evidence>
<feature type="transmembrane region" description="Helical" evidence="2">
    <location>
        <begin position="158"/>
        <end position="180"/>
    </location>
</feature>
<feature type="compositionally biased region" description="Low complexity" evidence="1">
    <location>
        <begin position="20"/>
        <end position="38"/>
    </location>
</feature>
<dbReference type="PANTHER" id="PTHR34219:SF1">
    <property type="entry name" value="PEPSY DOMAIN-CONTAINING PROTEIN"/>
    <property type="match status" value="1"/>
</dbReference>
<feature type="transmembrane region" description="Helical" evidence="2">
    <location>
        <begin position="112"/>
        <end position="134"/>
    </location>
</feature>
<keyword evidence="4" id="KW-1185">Reference proteome</keyword>
<gene>
    <name evidence="3" type="ORF">DY245_20300</name>
</gene>
<dbReference type="PANTHER" id="PTHR34219">
    <property type="entry name" value="IRON-REGULATED INNER MEMBRANE PROTEIN-RELATED"/>
    <property type="match status" value="1"/>
</dbReference>
<protein>
    <submittedName>
        <fullName evidence="3">PepSY domain-containing protein</fullName>
    </submittedName>
</protein>
<evidence type="ECO:0000313" key="4">
    <source>
        <dbReference type="Proteomes" id="UP000262477"/>
    </source>
</evidence>
<dbReference type="AlphaFoldDB" id="A0A371Q1P3"/>
<evidence type="ECO:0000313" key="3">
    <source>
        <dbReference type="EMBL" id="REK88628.1"/>
    </source>
</evidence>
<name>A0A371Q1P3_STRIH</name>
<dbReference type="Pfam" id="PF03929">
    <property type="entry name" value="PepSY_TM"/>
    <property type="match status" value="1"/>
</dbReference>
<evidence type="ECO:0000256" key="2">
    <source>
        <dbReference type="SAM" id="Phobius"/>
    </source>
</evidence>
<dbReference type="EMBL" id="QUAC01000158">
    <property type="protein sequence ID" value="REK88628.1"/>
    <property type="molecule type" value="Genomic_DNA"/>
</dbReference>
<dbReference type="InterPro" id="IPR005625">
    <property type="entry name" value="PepSY-ass_TM"/>
</dbReference>
<keyword evidence="2" id="KW-1133">Transmembrane helix</keyword>
<accession>A0A371Q1P3</accession>
<sequence length="198" mass="21198">MKDMRGTPATWEAMVEAARRPAACPSSGPSPSPTTSACLAPSTVTLPQGPKGVYTISGKSEADPAKQRTLFLDQYSGKVLASYGWPQYGLLSKLVEEGIALHQGERFGLPNLLVALGTCLAVIGMAISGVVMWWRRRPTGKGLGAPRRAQDARTTRGVALIMLILGVAMPLAGISMLIVLTLDRLLIRRIAPLRRFFG</sequence>
<dbReference type="OrthoDB" id="9791166at2"/>
<reference evidence="3 4" key="1">
    <citation type="submission" date="2018-08" db="EMBL/GenBank/DDBJ databases">
        <title>Streptomyces NEAU-D10 sp. nov., a novel Actinomycete isolated from soil.</title>
        <authorList>
            <person name="Jin L."/>
        </authorList>
    </citation>
    <scope>NUCLEOTIDE SEQUENCE [LARGE SCALE GENOMIC DNA]</scope>
    <source>
        <strain evidence="3 4">NEAU-D10</strain>
    </source>
</reference>
<proteinExistence type="predicted"/>
<organism evidence="3 4">
    <name type="scientific">Streptomyces inhibens</name>
    <dbReference type="NCBI Taxonomy" id="2293571"/>
    <lineage>
        <taxon>Bacteria</taxon>
        <taxon>Bacillati</taxon>
        <taxon>Actinomycetota</taxon>
        <taxon>Actinomycetes</taxon>
        <taxon>Kitasatosporales</taxon>
        <taxon>Streptomycetaceae</taxon>
        <taxon>Streptomyces</taxon>
    </lineage>
</organism>
<dbReference type="Proteomes" id="UP000262477">
    <property type="component" value="Unassembled WGS sequence"/>
</dbReference>
<comment type="caution">
    <text evidence="3">The sequence shown here is derived from an EMBL/GenBank/DDBJ whole genome shotgun (WGS) entry which is preliminary data.</text>
</comment>
<keyword evidence="2" id="KW-0812">Transmembrane</keyword>
<keyword evidence="2" id="KW-0472">Membrane</keyword>
<feature type="region of interest" description="Disordered" evidence="1">
    <location>
        <begin position="20"/>
        <end position="39"/>
    </location>
</feature>